<protein>
    <submittedName>
        <fullName evidence="2">Uncharacterized protein</fullName>
    </submittedName>
</protein>
<evidence type="ECO:0000256" key="1">
    <source>
        <dbReference type="SAM" id="MobiDB-lite"/>
    </source>
</evidence>
<evidence type="ECO:0000313" key="2">
    <source>
        <dbReference type="EMBL" id="KAJ6990595.1"/>
    </source>
</evidence>
<accession>A0AAD6QHR8</accession>
<reference evidence="2" key="1">
    <citation type="journal article" date="2023" name="Mol. Ecol. Resour.">
        <title>Chromosome-level genome assembly of a triploid poplar Populus alba 'Berolinensis'.</title>
        <authorList>
            <person name="Chen S."/>
            <person name="Yu Y."/>
            <person name="Wang X."/>
            <person name="Wang S."/>
            <person name="Zhang T."/>
            <person name="Zhou Y."/>
            <person name="He R."/>
            <person name="Meng N."/>
            <person name="Wang Y."/>
            <person name="Liu W."/>
            <person name="Liu Z."/>
            <person name="Liu J."/>
            <person name="Guo Q."/>
            <person name="Huang H."/>
            <person name="Sederoff R.R."/>
            <person name="Wang G."/>
            <person name="Qu G."/>
            <person name="Chen S."/>
        </authorList>
    </citation>
    <scope>NUCLEOTIDE SEQUENCE</scope>
    <source>
        <strain evidence="2">SC-2020</strain>
    </source>
</reference>
<evidence type="ECO:0000313" key="3">
    <source>
        <dbReference type="Proteomes" id="UP001164929"/>
    </source>
</evidence>
<organism evidence="2 3">
    <name type="scientific">Populus alba x Populus x berolinensis</name>
    <dbReference type="NCBI Taxonomy" id="444605"/>
    <lineage>
        <taxon>Eukaryota</taxon>
        <taxon>Viridiplantae</taxon>
        <taxon>Streptophyta</taxon>
        <taxon>Embryophyta</taxon>
        <taxon>Tracheophyta</taxon>
        <taxon>Spermatophyta</taxon>
        <taxon>Magnoliopsida</taxon>
        <taxon>eudicotyledons</taxon>
        <taxon>Gunneridae</taxon>
        <taxon>Pentapetalae</taxon>
        <taxon>rosids</taxon>
        <taxon>fabids</taxon>
        <taxon>Malpighiales</taxon>
        <taxon>Salicaceae</taxon>
        <taxon>Saliceae</taxon>
        <taxon>Populus</taxon>
    </lineage>
</organism>
<name>A0AAD6QHR8_9ROSI</name>
<sequence>MTCLPSGLEPFSGSKSLDTQNQTIALRQRT</sequence>
<feature type="compositionally biased region" description="Polar residues" evidence="1">
    <location>
        <begin position="13"/>
        <end position="30"/>
    </location>
</feature>
<gene>
    <name evidence="2" type="ORF">NC653_018993</name>
</gene>
<dbReference type="EMBL" id="JAQIZT010000007">
    <property type="protein sequence ID" value="KAJ6990595.1"/>
    <property type="molecule type" value="Genomic_DNA"/>
</dbReference>
<feature type="region of interest" description="Disordered" evidence="1">
    <location>
        <begin position="1"/>
        <end position="30"/>
    </location>
</feature>
<proteinExistence type="predicted"/>
<comment type="caution">
    <text evidence="2">The sequence shown here is derived from an EMBL/GenBank/DDBJ whole genome shotgun (WGS) entry which is preliminary data.</text>
</comment>
<dbReference type="AlphaFoldDB" id="A0AAD6QHR8"/>
<keyword evidence="3" id="KW-1185">Reference proteome</keyword>
<dbReference type="Proteomes" id="UP001164929">
    <property type="component" value="Chromosome 7"/>
</dbReference>